<dbReference type="EMBL" id="JAACJM010000179">
    <property type="protein sequence ID" value="KAF5340118.1"/>
    <property type="molecule type" value="Genomic_DNA"/>
</dbReference>
<feature type="transmembrane region" description="Helical" evidence="9">
    <location>
        <begin position="97"/>
        <end position="116"/>
    </location>
</feature>
<evidence type="ECO:0000256" key="1">
    <source>
        <dbReference type="ARBA" id="ARBA00004141"/>
    </source>
</evidence>
<dbReference type="AlphaFoldDB" id="A0A8H5CG32"/>
<feature type="transmembrane region" description="Helical" evidence="9">
    <location>
        <begin position="128"/>
        <end position="146"/>
    </location>
</feature>
<evidence type="ECO:0000256" key="4">
    <source>
        <dbReference type="ARBA" id="ARBA00022692"/>
    </source>
</evidence>
<dbReference type="Gene3D" id="1.20.1250.20">
    <property type="entry name" value="MFS general substrate transporter like domains"/>
    <property type="match status" value="1"/>
</dbReference>
<evidence type="ECO:0000256" key="8">
    <source>
        <dbReference type="RuleBase" id="RU003346"/>
    </source>
</evidence>
<dbReference type="GO" id="GO:0016020">
    <property type="term" value="C:membrane"/>
    <property type="evidence" value="ECO:0007669"/>
    <property type="project" value="UniProtKB-SubCell"/>
</dbReference>
<keyword evidence="4 9" id="KW-0812">Transmembrane</keyword>
<feature type="domain" description="Major facilitator superfamily (MFS) profile" evidence="10">
    <location>
        <begin position="23"/>
        <end position="485"/>
    </location>
</feature>
<feature type="transmembrane region" description="Helical" evidence="9">
    <location>
        <begin position="70"/>
        <end position="90"/>
    </location>
</feature>
<sequence length="531" mass="59198">MGFKIVHDPNTPHEIYNARIYATAIVISFGALLFGYCASFIGTTITLTAFKEDFGLADLSETARNSINSNIVSAFQACAIGGALFGYPVMEKFGRKVCLQIAGLIFMLSAILQVAATNNLDTIYAGRAIGGFSVGIVTTVCPVYLAEVSPPSIRGRLVGFYEIAYQLVAVVGFWINYGIRETMEEHKSSTWRIPMAVQLIPGGMLLLGSLYLKESPRYLLKREKTEQASKILAYLRNLPPNHDYIENELSATVMQINREREVTARYKGNAVPKYFKGMWNEVSKKGIRNRMIIGAWIMIWQNMSGINAINFYSPTLFADIGVSDTSFYTGIYGVLKAVASLVFFAFLVDSLGRRLPLLIGATLSGFCLLYVAIYVKIGHPATQEVISASTAAGGRGAIAFIMLFSIFYCMGWNGLAWVICAEIYPTRIRGFCAAWTAFWQWVMQLVIVRTTTTMSENLGWGMFLLFALFNFASAVFTYFFIPETKGRTLEDMDVVFGYTRYDKAVEEKESREMIENVRKESVPRKGDQKAV</sequence>
<dbReference type="FunFam" id="1.20.1250.20:FF:000026">
    <property type="entry name" value="MFS quinate transporter QutD"/>
    <property type="match status" value="1"/>
</dbReference>
<keyword evidence="3 8" id="KW-0813">Transport</keyword>
<feature type="transmembrane region" description="Helical" evidence="9">
    <location>
        <begin position="355"/>
        <end position="377"/>
    </location>
</feature>
<feature type="transmembrane region" description="Helical" evidence="9">
    <location>
        <begin position="397"/>
        <end position="419"/>
    </location>
</feature>
<feature type="transmembrane region" description="Helical" evidence="9">
    <location>
        <begin position="158"/>
        <end position="179"/>
    </location>
</feature>
<evidence type="ECO:0000256" key="7">
    <source>
        <dbReference type="ARBA" id="ARBA00049119"/>
    </source>
</evidence>
<reference evidence="11 12" key="1">
    <citation type="journal article" date="2020" name="ISME J.">
        <title>Uncovering the hidden diversity of litter-decomposition mechanisms in mushroom-forming fungi.</title>
        <authorList>
            <person name="Floudas D."/>
            <person name="Bentzer J."/>
            <person name="Ahren D."/>
            <person name="Johansson T."/>
            <person name="Persson P."/>
            <person name="Tunlid A."/>
        </authorList>
    </citation>
    <scope>NUCLEOTIDE SEQUENCE [LARGE SCALE GENOMIC DNA]</scope>
    <source>
        <strain evidence="11 12">CBS 291.85</strain>
    </source>
</reference>
<keyword evidence="5 9" id="KW-1133">Transmembrane helix</keyword>
<evidence type="ECO:0000259" key="10">
    <source>
        <dbReference type="PROSITE" id="PS50850"/>
    </source>
</evidence>
<feature type="transmembrane region" description="Helical" evidence="9">
    <location>
        <begin position="191"/>
        <end position="212"/>
    </location>
</feature>
<organism evidence="11 12">
    <name type="scientific">Tetrapyrgos nigripes</name>
    <dbReference type="NCBI Taxonomy" id="182062"/>
    <lineage>
        <taxon>Eukaryota</taxon>
        <taxon>Fungi</taxon>
        <taxon>Dikarya</taxon>
        <taxon>Basidiomycota</taxon>
        <taxon>Agaricomycotina</taxon>
        <taxon>Agaricomycetes</taxon>
        <taxon>Agaricomycetidae</taxon>
        <taxon>Agaricales</taxon>
        <taxon>Marasmiineae</taxon>
        <taxon>Marasmiaceae</taxon>
        <taxon>Tetrapyrgos</taxon>
    </lineage>
</organism>
<feature type="transmembrane region" description="Helical" evidence="9">
    <location>
        <begin position="431"/>
        <end position="448"/>
    </location>
</feature>
<evidence type="ECO:0000313" key="11">
    <source>
        <dbReference type="EMBL" id="KAF5340118.1"/>
    </source>
</evidence>
<evidence type="ECO:0000256" key="6">
    <source>
        <dbReference type="ARBA" id="ARBA00023136"/>
    </source>
</evidence>
<dbReference type="OrthoDB" id="508119at2759"/>
<comment type="caution">
    <text evidence="11">The sequence shown here is derived from an EMBL/GenBank/DDBJ whole genome shotgun (WGS) entry which is preliminary data.</text>
</comment>
<feature type="transmembrane region" description="Helical" evidence="9">
    <location>
        <begin position="293"/>
        <end position="313"/>
    </location>
</feature>
<dbReference type="InterPro" id="IPR005828">
    <property type="entry name" value="MFS_sugar_transport-like"/>
</dbReference>
<dbReference type="PANTHER" id="PTHR48022:SF60">
    <property type="entry name" value="MAJOR FACILITATOR SUPERFAMILY (MFS) PROFILE DOMAIN-CONTAINING PROTEIN"/>
    <property type="match status" value="1"/>
</dbReference>
<comment type="similarity">
    <text evidence="2 8">Belongs to the major facilitator superfamily. Sugar transporter (TC 2.A.1.1) family.</text>
</comment>
<accession>A0A8H5CG32</accession>
<feature type="transmembrane region" description="Helical" evidence="9">
    <location>
        <begin position="325"/>
        <end position="348"/>
    </location>
</feature>
<dbReference type="InterPro" id="IPR050360">
    <property type="entry name" value="MFS_Sugar_Transporters"/>
</dbReference>
<gene>
    <name evidence="11" type="ORF">D9758_013138</name>
</gene>
<evidence type="ECO:0000256" key="5">
    <source>
        <dbReference type="ARBA" id="ARBA00022989"/>
    </source>
</evidence>
<dbReference type="PRINTS" id="PR00171">
    <property type="entry name" value="SUGRTRNSPORT"/>
</dbReference>
<dbReference type="Pfam" id="PF00083">
    <property type="entry name" value="Sugar_tr"/>
    <property type="match status" value="1"/>
</dbReference>
<dbReference type="InterPro" id="IPR005829">
    <property type="entry name" value="Sugar_transporter_CS"/>
</dbReference>
<comment type="subcellular location">
    <subcellularLocation>
        <location evidence="1">Membrane</location>
        <topology evidence="1">Multi-pass membrane protein</topology>
    </subcellularLocation>
</comment>
<evidence type="ECO:0000313" key="12">
    <source>
        <dbReference type="Proteomes" id="UP000559256"/>
    </source>
</evidence>
<comment type="catalytic activity">
    <reaction evidence="7">
        <text>myo-inositol(out) + H(+)(out) = myo-inositol(in) + H(+)(in)</text>
        <dbReference type="Rhea" id="RHEA:60364"/>
        <dbReference type="ChEBI" id="CHEBI:15378"/>
        <dbReference type="ChEBI" id="CHEBI:17268"/>
    </reaction>
</comment>
<dbReference type="InterPro" id="IPR003663">
    <property type="entry name" value="Sugar/inositol_transpt"/>
</dbReference>
<dbReference type="SUPFAM" id="SSF103473">
    <property type="entry name" value="MFS general substrate transporter"/>
    <property type="match status" value="1"/>
</dbReference>
<dbReference type="NCBIfam" id="TIGR00879">
    <property type="entry name" value="SP"/>
    <property type="match status" value="1"/>
</dbReference>
<protein>
    <recommendedName>
        <fullName evidence="10">Major facilitator superfamily (MFS) profile domain-containing protein</fullName>
    </recommendedName>
</protein>
<dbReference type="PANTHER" id="PTHR48022">
    <property type="entry name" value="PLASTIDIC GLUCOSE TRANSPORTER 4"/>
    <property type="match status" value="1"/>
</dbReference>
<keyword evidence="6 9" id="KW-0472">Membrane</keyword>
<feature type="transmembrane region" description="Helical" evidence="9">
    <location>
        <begin position="460"/>
        <end position="481"/>
    </location>
</feature>
<dbReference type="GO" id="GO:0005351">
    <property type="term" value="F:carbohydrate:proton symporter activity"/>
    <property type="evidence" value="ECO:0007669"/>
    <property type="project" value="TreeGrafter"/>
</dbReference>
<dbReference type="InterPro" id="IPR020846">
    <property type="entry name" value="MFS_dom"/>
</dbReference>
<evidence type="ECO:0000256" key="2">
    <source>
        <dbReference type="ARBA" id="ARBA00010992"/>
    </source>
</evidence>
<dbReference type="PROSITE" id="PS00217">
    <property type="entry name" value="SUGAR_TRANSPORT_2"/>
    <property type="match status" value="1"/>
</dbReference>
<proteinExistence type="inferred from homology"/>
<dbReference type="PROSITE" id="PS50850">
    <property type="entry name" value="MFS"/>
    <property type="match status" value="1"/>
</dbReference>
<evidence type="ECO:0000256" key="3">
    <source>
        <dbReference type="ARBA" id="ARBA00022448"/>
    </source>
</evidence>
<feature type="transmembrane region" description="Helical" evidence="9">
    <location>
        <begin position="20"/>
        <end position="50"/>
    </location>
</feature>
<keyword evidence="12" id="KW-1185">Reference proteome</keyword>
<name>A0A8H5CG32_9AGAR</name>
<dbReference type="Proteomes" id="UP000559256">
    <property type="component" value="Unassembled WGS sequence"/>
</dbReference>
<dbReference type="InterPro" id="IPR036259">
    <property type="entry name" value="MFS_trans_sf"/>
</dbReference>
<evidence type="ECO:0000256" key="9">
    <source>
        <dbReference type="SAM" id="Phobius"/>
    </source>
</evidence>